<feature type="domain" description="DUF7319" evidence="3">
    <location>
        <begin position="85"/>
        <end position="294"/>
    </location>
</feature>
<evidence type="ECO:0000256" key="1">
    <source>
        <dbReference type="SAM" id="MobiDB-lite"/>
    </source>
</evidence>
<feature type="compositionally biased region" description="Basic and acidic residues" evidence="1">
    <location>
        <begin position="313"/>
        <end position="327"/>
    </location>
</feature>
<reference evidence="4 5" key="1">
    <citation type="journal article" date="2019" name="Int. J. Syst. Evol. Microbiol.">
        <title>The Global Catalogue of Microorganisms (GCM) 10K type strain sequencing project: providing services to taxonomists for standard genome sequencing and annotation.</title>
        <authorList>
            <consortium name="The Broad Institute Genomics Platform"/>
            <consortium name="The Broad Institute Genome Sequencing Center for Infectious Disease"/>
            <person name="Wu L."/>
            <person name="Ma J."/>
        </authorList>
    </citation>
    <scope>NUCLEOTIDE SEQUENCE [LARGE SCALE GENOMIC DNA]</scope>
    <source>
        <strain evidence="4 5">GX26</strain>
    </source>
</reference>
<evidence type="ECO:0000313" key="4">
    <source>
        <dbReference type="EMBL" id="MFC6951652.1"/>
    </source>
</evidence>
<feature type="region of interest" description="Disordered" evidence="1">
    <location>
        <begin position="286"/>
        <end position="350"/>
    </location>
</feature>
<keyword evidence="2" id="KW-1133">Transmembrane helix</keyword>
<keyword evidence="2" id="KW-0812">Transmembrane</keyword>
<comment type="caution">
    <text evidence="4">The sequence shown here is derived from an EMBL/GenBank/DDBJ whole genome shotgun (WGS) entry which is preliminary data.</text>
</comment>
<proteinExistence type="predicted"/>
<dbReference type="Proteomes" id="UP001596395">
    <property type="component" value="Unassembled WGS sequence"/>
</dbReference>
<name>A0ABD5V8A8_9EURY</name>
<feature type="compositionally biased region" description="Acidic residues" evidence="1">
    <location>
        <begin position="24"/>
        <end position="37"/>
    </location>
</feature>
<dbReference type="AlphaFoldDB" id="A0ABD5V8A8"/>
<feature type="region of interest" description="Disordered" evidence="1">
    <location>
        <begin position="1"/>
        <end position="64"/>
    </location>
</feature>
<evidence type="ECO:0000256" key="2">
    <source>
        <dbReference type="SAM" id="Phobius"/>
    </source>
</evidence>
<organism evidence="4 5">
    <name type="scientific">Halorubellus litoreus</name>
    <dbReference type="NCBI Taxonomy" id="755308"/>
    <lineage>
        <taxon>Archaea</taxon>
        <taxon>Methanobacteriati</taxon>
        <taxon>Methanobacteriota</taxon>
        <taxon>Stenosarchaea group</taxon>
        <taxon>Halobacteria</taxon>
        <taxon>Halobacteriales</taxon>
        <taxon>Halorubellaceae</taxon>
        <taxon>Halorubellus</taxon>
    </lineage>
</organism>
<evidence type="ECO:0000259" key="3">
    <source>
        <dbReference type="Pfam" id="PF24003"/>
    </source>
</evidence>
<evidence type="ECO:0000313" key="5">
    <source>
        <dbReference type="Proteomes" id="UP001596395"/>
    </source>
</evidence>
<feature type="compositionally biased region" description="Low complexity" evidence="1">
    <location>
        <begin position="42"/>
        <end position="57"/>
    </location>
</feature>
<dbReference type="EMBL" id="JBHSXN010000001">
    <property type="protein sequence ID" value="MFC6951652.1"/>
    <property type="molecule type" value="Genomic_DNA"/>
</dbReference>
<dbReference type="Pfam" id="PF24003">
    <property type="entry name" value="DUF7319"/>
    <property type="match status" value="1"/>
</dbReference>
<sequence length="350" mass="37267">MTDSRPTSADDPDPGSDSDGPTGEGDDPAESDGDDQAESTVDASPPADAKPAASADDSPSDAELRARVEEKYDFEDFGPRDMAEMTPEEWDAAFDAETWITGDELLERVQADLERRVATRDVFAVVERRDVDGEDAVLAFSDEGYALVRPDGSVEGFGTVLRDVKPTVALCSMDSYEPEEPPAGAVLPNPEEVPEGSGELGNFMLQIIAGVLGLSGVVLLGGAVFAPGAAGAGEIGRGLMVVFGLLFLAATFVLFFTVANARLSDKFRAEEYRDRLRAIGLEDGERPAFLPTEDDEGTVETALDAGTDDEREDRDVDGATERERTDETDAATTGHSDAERDTDESSNPTT</sequence>
<feature type="transmembrane region" description="Helical" evidence="2">
    <location>
        <begin position="203"/>
        <end position="226"/>
    </location>
</feature>
<keyword evidence="5" id="KW-1185">Reference proteome</keyword>
<dbReference type="RefSeq" id="WP_336348672.1">
    <property type="nucleotide sequence ID" value="NZ_JAZAQL010000001.1"/>
</dbReference>
<keyword evidence="2" id="KW-0472">Membrane</keyword>
<protein>
    <recommendedName>
        <fullName evidence="3">DUF7319 domain-containing protein</fullName>
    </recommendedName>
</protein>
<dbReference type="InterPro" id="IPR055743">
    <property type="entry name" value="DUF7319"/>
</dbReference>
<feature type="transmembrane region" description="Helical" evidence="2">
    <location>
        <begin position="238"/>
        <end position="259"/>
    </location>
</feature>
<gene>
    <name evidence="4" type="ORF">ACFQGB_02135</name>
</gene>
<accession>A0ABD5V8A8</accession>